<dbReference type="AlphaFoldDB" id="A0A161K7I6"/>
<dbReference type="Pfam" id="PF11303">
    <property type="entry name" value="DUF3105"/>
    <property type="match status" value="1"/>
</dbReference>
<accession>A0A161K7I6</accession>
<organism evidence="1">
    <name type="scientific">hydrothermal vent metagenome</name>
    <dbReference type="NCBI Taxonomy" id="652676"/>
    <lineage>
        <taxon>unclassified sequences</taxon>
        <taxon>metagenomes</taxon>
        <taxon>ecological metagenomes</taxon>
    </lineage>
</organism>
<evidence type="ECO:0000313" key="1">
    <source>
        <dbReference type="EMBL" id="CUV01247.1"/>
    </source>
</evidence>
<sequence>MGISRSIKRTTLAAGLLLMILAIACGGDRGSDGDGSAVSLVPQRANVVGSVAANQALEAFDFGVDELVEMLSSGSSEDDDGIGKFFKIEQFQTGGLFEDISRADFFGEITDDDDVEYCAILLHGSFDEASLITGLESVSGEDLVQQVYKGSNVYYPAGDADEFALSVLDSSTFAVGAGGAINDIIDITVGDADPASNSLIDALNDLYSGIFGFALKVPADLGEDAGLGSISQLGDLPISLDFISALDIVGLGGDLDGDSLNLKVTMEFNDEDAAESLEGFIDGIAALASGFLPDPDTAGLLEGLIIDRDGSRLTIEIAVPVADIPDLFSDLTSPASIETFGGTPPGTPEIRVISTAIGQPVPILQSVSHVPEGQKVGYSDAPPTSGEHWSKPASCGFYTEDLPDERIVHNLEHGNIVVSYNFTNPAQVTGLRDALEDIELFDDWGVARPYDRIADGQVAIAAWGHLHTMNGVSPGELALFFEALAGVNGPERFTC</sequence>
<gene>
    <name evidence="1" type="ORF">MGWOODY_Clf1059</name>
</gene>
<proteinExistence type="predicted"/>
<name>A0A161K7I6_9ZZZZ</name>
<protein>
    <submittedName>
        <fullName evidence="1">Vng1250h</fullName>
    </submittedName>
</protein>
<dbReference type="InterPro" id="IPR021454">
    <property type="entry name" value="DUF3105"/>
</dbReference>
<reference evidence="1" key="1">
    <citation type="submission" date="2015-10" db="EMBL/GenBank/DDBJ databases">
        <authorList>
            <person name="Gilbert D.G."/>
        </authorList>
    </citation>
    <scope>NUCLEOTIDE SEQUENCE</scope>
</reference>
<dbReference type="PROSITE" id="PS51257">
    <property type="entry name" value="PROKAR_LIPOPROTEIN"/>
    <property type="match status" value="1"/>
</dbReference>
<dbReference type="EMBL" id="FAXA01000030">
    <property type="protein sequence ID" value="CUV01247.1"/>
    <property type="molecule type" value="Genomic_DNA"/>
</dbReference>